<dbReference type="EC" id="2.8.1.13" evidence="9"/>
<keyword evidence="13" id="KW-1185">Reference proteome</keyword>
<dbReference type="Gene3D" id="2.30.30.280">
    <property type="entry name" value="Adenine nucleotide alpha hydrolases-like domains"/>
    <property type="match status" value="1"/>
</dbReference>
<organism evidence="12 13">
    <name type="scientific">Carboxydichorda subterranea</name>
    <dbReference type="NCBI Taxonomy" id="3109565"/>
    <lineage>
        <taxon>Bacteria</taxon>
        <taxon>Bacillati</taxon>
        <taxon>Bacillota</taxon>
        <taxon>Limnochordia</taxon>
        <taxon>Limnochordales</taxon>
        <taxon>Geochordaceae</taxon>
        <taxon>Carboxydichorda</taxon>
    </lineage>
</organism>
<keyword evidence="9" id="KW-0963">Cytoplasm</keyword>
<evidence type="ECO:0000313" key="13">
    <source>
        <dbReference type="Proteomes" id="UP001332192"/>
    </source>
</evidence>
<evidence type="ECO:0000256" key="7">
    <source>
        <dbReference type="ARBA" id="ARBA00023157"/>
    </source>
</evidence>
<keyword evidence="4 9" id="KW-0547">Nucleotide-binding</keyword>
<evidence type="ECO:0000256" key="4">
    <source>
        <dbReference type="ARBA" id="ARBA00022741"/>
    </source>
</evidence>
<keyword evidence="1 9" id="KW-0820">tRNA-binding</keyword>
<dbReference type="SUPFAM" id="SSF52402">
    <property type="entry name" value="Adenine nucleotide alpha hydrolases-like"/>
    <property type="match status" value="1"/>
</dbReference>
<feature type="site" description="Interaction with tRNA" evidence="9">
    <location>
        <position position="126"/>
    </location>
</feature>
<evidence type="ECO:0000256" key="5">
    <source>
        <dbReference type="ARBA" id="ARBA00022840"/>
    </source>
</evidence>
<comment type="subcellular location">
    <subcellularLocation>
        <location evidence="9">Cytoplasm</location>
    </subcellularLocation>
</comment>
<dbReference type="Proteomes" id="UP001332192">
    <property type="component" value="Chromosome"/>
</dbReference>
<feature type="binding site" evidence="9">
    <location>
        <begin position="6"/>
        <end position="13"/>
    </location>
    <ligand>
        <name>ATP</name>
        <dbReference type="ChEBI" id="CHEBI:30616"/>
    </ligand>
</feature>
<feature type="binding site" evidence="9">
    <location>
        <position position="125"/>
    </location>
    <ligand>
        <name>ATP</name>
        <dbReference type="ChEBI" id="CHEBI:30616"/>
    </ligand>
</feature>
<evidence type="ECO:0000259" key="10">
    <source>
        <dbReference type="Pfam" id="PF20258"/>
    </source>
</evidence>
<dbReference type="Pfam" id="PF20258">
    <property type="entry name" value="tRNA_Me_trans_C"/>
    <property type="match status" value="1"/>
</dbReference>
<dbReference type="InterPro" id="IPR046885">
    <property type="entry name" value="MnmA-like_C"/>
</dbReference>
<evidence type="ECO:0000256" key="2">
    <source>
        <dbReference type="ARBA" id="ARBA00022679"/>
    </source>
</evidence>
<accession>A0ABZ1C0C4</accession>
<protein>
    <recommendedName>
        <fullName evidence="9">tRNA-specific 2-thiouridylase MnmA</fullName>
        <ecNumber evidence="9">2.8.1.13</ecNumber>
    </recommendedName>
</protein>
<evidence type="ECO:0000313" key="12">
    <source>
        <dbReference type="EMBL" id="WRP18305.1"/>
    </source>
</evidence>
<dbReference type="Pfam" id="PF03054">
    <property type="entry name" value="tRNA_Me_trans"/>
    <property type="match status" value="1"/>
</dbReference>
<dbReference type="EMBL" id="CP141615">
    <property type="protein sequence ID" value="WRP18305.1"/>
    <property type="molecule type" value="Genomic_DNA"/>
</dbReference>
<keyword evidence="2 9" id="KW-0808">Transferase</keyword>
<keyword evidence="5 9" id="KW-0067">ATP-binding</keyword>
<comment type="similarity">
    <text evidence="9">Belongs to the MnmA/TRMU family.</text>
</comment>
<comment type="caution">
    <text evidence="9">Lacks conserved residue(s) required for the propagation of feature annotation.</text>
</comment>
<dbReference type="CDD" id="cd01998">
    <property type="entry name" value="MnmA_TRMU-like"/>
    <property type="match status" value="1"/>
</dbReference>
<keyword evidence="6 9" id="KW-0694">RNA-binding</keyword>
<gene>
    <name evidence="9 12" type="primary">mnmA</name>
    <name evidence="12" type="ORF">U7230_04670</name>
</gene>
<dbReference type="Pfam" id="PF20259">
    <property type="entry name" value="tRNA_Me_trans_M"/>
    <property type="match status" value="1"/>
</dbReference>
<dbReference type="InterPro" id="IPR046884">
    <property type="entry name" value="MnmA-like_central"/>
</dbReference>
<comment type="catalytic activity">
    <reaction evidence="8 9">
        <text>S-sulfanyl-L-cysteinyl-[protein] + uridine(34) in tRNA + AH2 + ATP = 2-thiouridine(34) in tRNA + L-cysteinyl-[protein] + A + AMP + diphosphate + H(+)</text>
        <dbReference type="Rhea" id="RHEA:47032"/>
        <dbReference type="Rhea" id="RHEA-COMP:10131"/>
        <dbReference type="Rhea" id="RHEA-COMP:11726"/>
        <dbReference type="Rhea" id="RHEA-COMP:11727"/>
        <dbReference type="Rhea" id="RHEA-COMP:11728"/>
        <dbReference type="ChEBI" id="CHEBI:13193"/>
        <dbReference type="ChEBI" id="CHEBI:15378"/>
        <dbReference type="ChEBI" id="CHEBI:17499"/>
        <dbReference type="ChEBI" id="CHEBI:29950"/>
        <dbReference type="ChEBI" id="CHEBI:30616"/>
        <dbReference type="ChEBI" id="CHEBI:33019"/>
        <dbReference type="ChEBI" id="CHEBI:61963"/>
        <dbReference type="ChEBI" id="CHEBI:65315"/>
        <dbReference type="ChEBI" id="CHEBI:87170"/>
        <dbReference type="ChEBI" id="CHEBI:456215"/>
        <dbReference type="EC" id="2.8.1.13"/>
    </reaction>
</comment>
<keyword evidence="3 9" id="KW-0819">tRNA processing</keyword>
<dbReference type="Gene3D" id="2.40.30.10">
    <property type="entry name" value="Translation factors"/>
    <property type="match status" value="1"/>
</dbReference>
<comment type="function">
    <text evidence="9">Catalyzes the 2-thiolation of uridine at the wobble position (U34) of tRNA, leading to the formation of s(2)U34.</text>
</comment>
<name>A0ABZ1C0C4_9FIRM</name>
<dbReference type="RefSeq" id="WP_324717576.1">
    <property type="nucleotide sequence ID" value="NZ_CP141615.1"/>
</dbReference>
<evidence type="ECO:0000256" key="6">
    <source>
        <dbReference type="ARBA" id="ARBA00022884"/>
    </source>
</evidence>
<feature type="active site" description="Nucleophile" evidence="9">
    <location>
        <position position="101"/>
    </location>
</feature>
<feature type="domain" description="tRNA-specific 2-thiouridylase MnmA-like C-terminal" evidence="10">
    <location>
        <begin position="283"/>
        <end position="361"/>
    </location>
</feature>
<dbReference type="PANTHER" id="PTHR11933">
    <property type="entry name" value="TRNA 5-METHYLAMINOMETHYL-2-THIOURIDYLATE -METHYLTRANSFERASE"/>
    <property type="match status" value="1"/>
</dbReference>
<dbReference type="Gene3D" id="3.40.50.620">
    <property type="entry name" value="HUPs"/>
    <property type="match status" value="1"/>
</dbReference>
<dbReference type="PANTHER" id="PTHR11933:SF5">
    <property type="entry name" value="MITOCHONDRIAL TRNA-SPECIFIC 2-THIOURIDYLASE 1"/>
    <property type="match status" value="1"/>
</dbReference>
<evidence type="ECO:0000259" key="11">
    <source>
        <dbReference type="Pfam" id="PF20259"/>
    </source>
</evidence>
<feature type="binding site" evidence="9">
    <location>
        <position position="32"/>
    </location>
    <ligand>
        <name>ATP</name>
        <dbReference type="ChEBI" id="CHEBI:30616"/>
    </ligand>
</feature>
<feature type="domain" description="tRNA-specific 2-thiouridylase MnmA-like central" evidence="11">
    <location>
        <begin position="210"/>
        <end position="273"/>
    </location>
</feature>
<feature type="active site" description="Cysteine persulfide intermediate" evidence="9">
    <location>
        <position position="200"/>
    </location>
</feature>
<dbReference type="InterPro" id="IPR014729">
    <property type="entry name" value="Rossmann-like_a/b/a_fold"/>
</dbReference>
<sequence>MRVVVAMSGGVDSSVAAALLAEAGHEVIGVTLQIWPGGLRPPGRHVGCCSIDAVEDARRVADRLGIAHYVFNFQELFERAVIGPFTRAYLDGQTPNPCIWCNERVKFGALLDRAVQLGADALATGHYARVERASDGSGRYLLLRPKDRAKDQTYALWPLTQRQLERVVFPLAPYTKQEVREIARKLRLPVASKPESQEICFIPDDDYRRYLREHAPEAQQPGEIVDTTGHVLGRHPGVAFFTVGQRKGLGLAAGRPLYVVAVDPASRRVVVGDRREAQAVGLIGVRPNWIARARLEGPMRVEARIRRMAADAPATIEPAPAETGAPEPAVRCHFDEPQWAVTPGQSVVFYRGDVVIGGAVIRRGLVDASRAAHTTSARPYEVVPR</sequence>
<dbReference type="InterPro" id="IPR023382">
    <property type="entry name" value="MnmA-like_central_sf"/>
</dbReference>
<evidence type="ECO:0000256" key="1">
    <source>
        <dbReference type="ARBA" id="ARBA00022555"/>
    </source>
</evidence>
<reference evidence="12 13" key="1">
    <citation type="journal article" date="2024" name="Front. Microbiol.">
        <title>Novel thermophilic genera Geochorda gen. nov. and Carboxydochorda gen. nov. from the deep terrestrial subsurface reveal the ecophysiological diversity in the class Limnochordia.</title>
        <authorList>
            <person name="Karnachuk O.V."/>
            <person name="Lukina A.P."/>
            <person name="Avakyan M.R."/>
            <person name="Kadnikov V.V."/>
            <person name="Begmatov S."/>
            <person name="Beletsky A.V."/>
            <person name="Vlasova K.G."/>
            <person name="Novikov A.A."/>
            <person name="Shcherbakova V.A."/>
            <person name="Mardanov A.V."/>
            <person name="Ravin N.V."/>
        </authorList>
    </citation>
    <scope>NUCLEOTIDE SEQUENCE [LARGE SCALE GENOMIC DNA]</scope>
    <source>
        <strain evidence="12 13">L945</strain>
    </source>
</reference>
<evidence type="ECO:0000256" key="9">
    <source>
        <dbReference type="HAMAP-Rule" id="MF_00144"/>
    </source>
</evidence>
<feature type="site" description="Interaction with tRNA" evidence="9">
    <location>
        <position position="345"/>
    </location>
</feature>
<dbReference type="GO" id="GO:0103016">
    <property type="term" value="F:tRNA-uridine 2-sulfurtransferase activity"/>
    <property type="evidence" value="ECO:0007669"/>
    <property type="project" value="UniProtKB-EC"/>
</dbReference>
<feature type="region of interest" description="Interaction with tRNA" evidence="9">
    <location>
        <begin position="150"/>
        <end position="152"/>
    </location>
</feature>
<dbReference type="InterPro" id="IPR004506">
    <property type="entry name" value="MnmA-like"/>
</dbReference>
<evidence type="ECO:0000256" key="8">
    <source>
        <dbReference type="ARBA" id="ARBA00051542"/>
    </source>
</evidence>
<proteinExistence type="inferred from homology"/>
<evidence type="ECO:0000256" key="3">
    <source>
        <dbReference type="ARBA" id="ARBA00022694"/>
    </source>
</evidence>
<dbReference type="NCBIfam" id="TIGR00420">
    <property type="entry name" value="trmU"/>
    <property type="match status" value="1"/>
</dbReference>
<dbReference type="NCBIfam" id="NF001138">
    <property type="entry name" value="PRK00143.1"/>
    <property type="match status" value="1"/>
</dbReference>
<dbReference type="HAMAP" id="MF_00144">
    <property type="entry name" value="tRNA_thiouridyl_MnmA"/>
    <property type="match status" value="1"/>
</dbReference>
<keyword evidence="7" id="KW-1015">Disulfide bond</keyword>